<feature type="transmembrane region" description="Helical" evidence="10">
    <location>
        <begin position="382"/>
        <end position="402"/>
    </location>
</feature>
<dbReference type="AlphaFoldDB" id="W2RXM0"/>
<evidence type="ECO:0000256" key="4">
    <source>
        <dbReference type="ARBA" id="ARBA00022676"/>
    </source>
</evidence>
<feature type="transmembrane region" description="Helical" evidence="10">
    <location>
        <begin position="227"/>
        <end position="246"/>
    </location>
</feature>
<dbReference type="Pfam" id="PF03901">
    <property type="entry name" value="Glyco_transf_22"/>
    <property type="match status" value="1"/>
</dbReference>
<evidence type="ECO:0000256" key="10">
    <source>
        <dbReference type="RuleBase" id="RU363075"/>
    </source>
</evidence>
<dbReference type="RefSeq" id="XP_008715706.1">
    <property type="nucleotide sequence ID" value="XM_008717484.1"/>
</dbReference>
<dbReference type="InParanoid" id="W2RXM0"/>
<evidence type="ECO:0000256" key="1">
    <source>
        <dbReference type="ARBA" id="ARBA00004477"/>
    </source>
</evidence>
<gene>
    <name evidence="11" type="ORF">HMPREF1541_03132</name>
</gene>
<evidence type="ECO:0000256" key="9">
    <source>
        <dbReference type="ARBA" id="ARBA00023136"/>
    </source>
</evidence>
<dbReference type="eggNOG" id="KOG2515">
    <property type="taxonomic scope" value="Eukaryota"/>
</dbReference>
<dbReference type="EMBL" id="KB822719">
    <property type="protein sequence ID" value="ETN41197.1"/>
    <property type="molecule type" value="Genomic_DNA"/>
</dbReference>
<dbReference type="FunCoup" id="W2RXM0">
    <property type="interactions" value="929"/>
</dbReference>
<evidence type="ECO:0000256" key="5">
    <source>
        <dbReference type="ARBA" id="ARBA00022679"/>
    </source>
</evidence>
<name>W2RXM0_CYPE1</name>
<dbReference type="GeneID" id="19970471"/>
<feature type="transmembrane region" description="Helical" evidence="10">
    <location>
        <begin position="133"/>
        <end position="161"/>
    </location>
</feature>
<comment type="subcellular location">
    <subcellularLocation>
        <location evidence="1 10">Endoplasmic reticulum membrane</location>
        <topology evidence="1 10">Multi-pass membrane protein</topology>
    </subcellularLocation>
</comment>
<dbReference type="GO" id="GO:0005789">
    <property type="term" value="C:endoplasmic reticulum membrane"/>
    <property type="evidence" value="ECO:0007669"/>
    <property type="project" value="UniProtKB-SubCell"/>
</dbReference>
<reference evidence="11 12" key="1">
    <citation type="submission" date="2013-03" db="EMBL/GenBank/DDBJ databases">
        <title>The Genome Sequence of Phialophora europaea CBS 101466.</title>
        <authorList>
            <consortium name="The Broad Institute Genomics Platform"/>
            <person name="Cuomo C."/>
            <person name="de Hoog S."/>
            <person name="Gorbushina A."/>
            <person name="Walker B."/>
            <person name="Young S.K."/>
            <person name="Zeng Q."/>
            <person name="Gargeya S."/>
            <person name="Fitzgerald M."/>
            <person name="Haas B."/>
            <person name="Abouelleil A."/>
            <person name="Allen A.W."/>
            <person name="Alvarado L."/>
            <person name="Arachchi H.M."/>
            <person name="Berlin A.M."/>
            <person name="Chapman S.B."/>
            <person name="Gainer-Dewar J."/>
            <person name="Goldberg J."/>
            <person name="Griggs A."/>
            <person name="Gujja S."/>
            <person name="Hansen M."/>
            <person name="Howarth C."/>
            <person name="Imamovic A."/>
            <person name="Ireland A."/>
            <person name="Larimer J."/>
            <person name="McCowan C."/>
            <person name="Murphy C."/>
            <person name="Pearson M."/>
            <person name="Poon T.W."/>
            <person name="Priest M."/>
            <person name="Roberts A."/>
            <person name="Saif S."/>
            <person name="Shea T."/>
            <person name="Sisk P."/>
            <person name="Sykes S."/>
            <person name="Wortman J."/>
            <person name="Nusbaum C."/>
            <person name="Birren B."/>
        </authorList>
    </citation>
    <scope>NUCLEOTIDE SEQUENCE [LARGE SCALE GENOMIC DNA]</scope>
    <source>
        <strain evidence="11 12">CBS 101466</strain>
    </source>
</reference>
<evidence type="ECO:0000256" key="6">
    <source>
        <dbReference type="ARBA" id="ARBA00022692"/>
    </source>
</evidence>
<organism evidence="11 12">
    <name type="scientific">Cyphellophora europaea (strain CBS 101466)</name>
    <name type="common">Phialophora europaea</name>
    <dbReference type="NCBI Taxonomy" id="1220924"/>
    <lineage>
        <taxon>Eukaryota</taxon>
        <taxon>Fungi</taxon>
        <taxon>Dikarya</taxon>
        <taxon>Ascomycota</taxon>
        <taxon>Pezizomycotina</taxon>
        <taxon>Eurotiomycetes</taxon>
        <taxon>Chaetothyriomycetidae</taxon>
        <taxon>Chaetothyriales</taxon>
        <taxon>Cyphellophoraceae</taxon>
        <taxon>Cyphellophora</taxon>
    </lineage>
</organism>
<accession>W2RXM0</accession>
<evidence type="ECO:0000256" key="2">
    <source>
        <dbReference type="ARBA" id="ARBA00004922"/>
    </source>
</evidence>
<dbReference type="VEuPathDB" id="FungiDB:HMPREF1541_03132"/>
<dbReference type="HOGENOM" id="CLU_018152_0_0_1"/>
<evidence type="ECO:0000313" key="11">
    <source>
        <dbReference type="EMBL" id="ETN41197.1"/>
    </source>
</evidence>
<dbReference type="Proteomes" id="UP000030752">
    <property type="component" value="Unassembled WGS sequence"/>
</dbReference>
<keyword evidence="12" id="KW-1185">Reference proteome</keyword>
<dbReference type="EC" id="2.4.1.-" evidence="10"/>
<evidence type="ECO:0000256" key="8">
    <source>
        <dbReference type="ARBA" id="ARBA00022989"/>
    </source>
</evidence>
<dbReference type="STRING" id="1220924.W2RXM0"/>
<keyword evidence="7 10" id="KW-0256">Endoplasmic reticulum</keyword>
<feature type="transmembrane region" description="Helical" evidence="10">
    <location>
        <begin position="17"/>
        <end position="37"/>
    </location>
</feature>
<feature type="transmembrane region" description="Helical" evidence="10">
    <location>
        <begin position="288"/>
        <end position="309"/>
    </location>
</feature>
<sequence length="578" mass="65297">MAESPGNTHRQPPPSQFFIPLNTALWLCAISHLIAAFKAPVQDCDETFNYWEPLHYLNHRYGLQTWEYSPEFSLRSWAYILIHALPTAFAGFLGNSKVAEFYGLRILLALVCAATETRLYSAICRTLNPRIGAFYLMIVVFTPGFFYASVAFLPSSFAMYTSTLGVTAFMDWHGGSKSAVGIMWFGVGALLGWPFAGALIIPFVLEDWAVGIWMGDTFEVFRKYLDGTVRCLIVLALQVAIDAFFYHKVVLVPIRLVLYNVFGGKDRGPDIFGTEPWDYYLRNLLLNFNIWTILAIACAPLLAVQSLLFRQQTTKQTLLRTVILIAPFYLWLAIFTIQPHKEERFMYPAYPFLALNAAIAFHMLLTWLGTSDPKTLIGKIPARIKLILILPIIVGSLNLGLLRTIGTITAYQAPLQIYEPLHNTTASDTVCFGKDWYRFPTSFFLPNGVHAKFIRSEFRGLLPGEFHSGKTGFGLFPGTWLEPGGMNDLNQEDLGKYTDIAHCTYLVDSYMPGTDATEHEPLHVLDKETWEKVSCKPFLDNARTPFAARMIWVPDLPGLPRALQRQWGEHCLLRRKGS</sequence>
<keyword evidence="6 10" id="KW-0812">Transmembrane</keyword>
<dbReference type="UniPathway" id="UPA00378"/>
<keyword evidence="4 10" id="KW-0328">Glycosyltransferase</keyword>
<dbReference type="InterPro" id="IPR005599">
    <property type="entry name" value="GPI_mannosylTrfase"/>
</dbReference>
<keyword evidence="8 10" id="KW-1133">Transmembrane helix</keyword>
<evidence type="ECO:0000313" key="12">
    <source>
        <dbReference type="Proteomes" id="UP000030752"/>
    </source>
</evidence>
<protein>
    <recommendedName>
        <fullName evidence="10">Mannosyltransferase</fullName>
        <ecNumber evidence="10">2.4.1.-</ecNumber>
    </recommendedName>
</protein>
<proteinExistence type="inferred from homology"/>
<feature type="transmembrane region" description="Helical" evidence="10">
    <location>
        <begin position="318"/>
        <end position="337"/>
    </location>
</feature>
<evidence type="ECO:0000256" key="3">
    <source>
        <dbReference type="ARBA" id="ARBA00007063"/>
    </source>
</evidence>
<keyword evidence="5" id="KW-0808">Transferase</keyword>
<dbReference type="GO" id="GO:0006487">
    <property type="term" value="P:protein N-linked glycosylation"/>
    <property type="evidence" value="ECO:0007669"/>
    <property type="project" value="TreeGrafter"/>
</dbReference>
<dbReference type="PANTHER" id="PTHR22760:SF2">
    <property type="entry name" value="ALPHA-1,2-MANNOSYLTRANSFERASE ALG9"/>
    <property type="match status" value="1"/>
</dbReference>
<comment type="pathway">
    <text evidence="2">Protein modification; protein glycosylation.</text>
</comment>
<dbReference type="OrthoDB" id="497541at2759"/>
<feature type="transmembrane region" description="Helical" evidence="10">
    <location>
        <begin position="181"/>
        <end position="206"/>
    </location>
</feature>
<dbReference type="PANTHER" id="PTHR22760">
    <property type="entry name" value="GLYCOSYLTRANSFERASE"/>
    <property type="match status" value="1"/>
</dbReference>
<evidence type="ECO:0000256" key="7">
    <source>
        <dbReference type="ARBA" id="ARBA00022824"/>
    </source>
</evidence>
<dbReference type="GO" id="GO:0000026">
    <property type="term" value="F:alpha-1,2-mannosyltransferase activity"/>
    <property type="evidence" value="ECO:0007669"/>
    <property type="project" value="TreeGrafter"/>
</dbReference>
<comment type="similarity">
    <text evidence="3 10">Belongs to the glycosyltransferase 22 family.</text>
</comment>
<feature type="transmembrane region" description="Helical" evidence="10">
    <location>
        <begin position="349"/>
        <end position="370"/>
    </location>
</feature>
<keyword evidence="9 10" id="KW-0472">Membrane</keyword>